<gene>
    <name evidence="13 15" type="primary">gmk</name>
    <name evidence="15" type="ordered locus">IALB_0708</name>
</gene>
<comment type="similarity">
    <text evidence="3 13">Belongs to the guanylate kinase family.</text>
</comment>
<dbReference type="CDD" id="cd00071">
    <property type="entry name" value="GMPK"/>
    <property type="match status" value="1"/>
</dbReference>
<feature type="domain" description="Guanylate kinase-like" evidence="14">
    <location>
        <begin position="6"/>
        <end position="184"/>
    </location>
</feature>
<evidence type="ECO:0000256" key="6">
    <source>
        <dbReference type="ARBA" id="ARBA00022490"/>
    </source>
</evidence>
<organism evidence="15 16">
    <name type="scientific">Ignavibacterium album (strain DSM 19864 / JCM 16511 / NBRC 101810 / Mat9-16)</name>
    <dbReference type="NCBI Taxonomy" id="945713"/>
    <lineage>
        <taxon>Bacteria</taxon>
        <taxon>Pseudomonadati</taxon>
        <taxon>Ignavibacteriota</taxon>
        <taxon>Ignavibacteria</taxon>
        <taxon>Ignavibacteriales</taxon>
        <taxon>Ignavibacteriaceae</taxon>
        <taxon>Ignavibacterium</taxon>
    </lineage>
</organism>
<dbReference type="PATRIC" id="fig|945713.3.peg.707"/>
<dbReference type="PROSITE" id="PS50052">
    <property type="entry name" value="GUANYLATE_KINASE_2"/>
    <property type="match status" value="1"/>
</dbReference>
<dbReference type="GO" id="GO:0005829">
    <property type="term" value="C:cytosol"/>
    <property type="evidence" value="ECO:0007669"/>
    <property type="project" value="TreeGrafter"/>
</dbReference>
<evidence type="ECO:0000256" key="9">
    <source>
        <dbReference type="ARBA" id="ARBA00022777"/>
    </source>
</evidence>
<comment type="function">
    <text evidence="1 13">Essential for recycling GMP and indirectly, cGMP.</text>
</comment>
<keyword evidence="10 13" id="KW-0067">ATP-binding</keyword>
<dbReference type="eggNOG" id="COG0194">
    <property type="taxonomic scope" value="Bacteria"/>
</dbReference>
<dbReference type="Pfam" id="PF00625">
    <property type="entry name" value="Guanylate_kin"/>
    <property type="match status" value="1"/>
</dbReference>
<sequence>MSDKKGKIIVISSPSGGGKTTIVRKILSELPEIVFSVSATTRPKRPDEIDGVHYFFLTDKEFEEKIKNNEFIEWERFYDYYYGTLKTFVLDNIEKGKTVLLEIDVKGAISVKKLFSDAILIFIDVPSFEELVNRLKKRRTESETDLQKRIDRAKMELSYKDKFDYIFINKDLEEVTSQIKSLINEILKKEK</sequence>
<dbReference type="EMBL" id="CP003418">
    <property type="protein sequence ID" value="AFH48420.1"/>
    <property type="molecule type" value="Genomic_DNA"/>
</dbReference>
<dbReference type="PANTHER" id="PTHR23117:SF13">
    <property type="entry name" value="GUANYLATE KINASE"/>
    <property type="match status" value="1"/>
</dbReference>
<evidence type="ECO:0000256" key="4">
    <source>
        <dbReference type="ARBA" id="ARBA00012961"/>
    </source>
</evidence>
<dbReference type="HOGENOM" id="CLU_001715_1_1_10"/>
<dbReference type="SUPFAM" id="SSF52540">
    <property type="entry name" value="P-loop containing nucleoside triphosphate hydrolases"/>
    <property type="match status" value="1"/>
</dbReference>
<evidence type="ECO:0000313" key="15">
    <source>
        <dbReference type="EMBL" id="AFH48420.1"/>
    </source>
</evidence>
<dbReference type="HAMAP" id="MF_00328">
    <property type="entry name" value="Guanylate_kinase"/>
    <property type="match status" value="1"/>
</dbReference>
<evidence type="ECO:0000256" key="7">
    <source>
        <dbReference type="ARBA" id="ARBA00022679"/>
    </source>
</evidence>
<dbReference type="STRING" id="945713.IALB_0708"/>
<dbReference type="Gene3D" id="3.30.63.10">
    <property type="entry name" value="Guanylate Kinase phosphate binding domain"/>
    <property type="match status" value="1"/>
</dbReference>
<dbReference type="SMART" id="SM00072">
    <property type="entry name" value="GuKc"/>
    <property type="match status" value="1"/>
</dbReference>
<proteinExistence type="inferred from homology"/>
<evidence type="ECO:0000256" key="3">
    <source>
        <dbReference type="ARBA" id="ARBA00005790"/>
    </source>
</evidence>
<dbReference type="InterPro" id="IPR017665">
    <property type="entry name" value="Guanylate_kinase"/>
</dbReference>
<dbReference type="RefSeq" id="WP_014559576.1">
    <property type="nucleotide sequence ID" value="NC_017464.1"/>
</dbReference>
<evidence type="ECO:0000256" key="10">
    <source>
        <dbReference type="ARBA" id="ARBA00022840"/>
    </source>
</evidence>
<evidence type="ECO:0000313" key="16">
    <source>
        <dbReference type="Proteomes" id="UP000007394"/>
    </source>
</evidence>
<dbReference type="PANTHER" id="PTHR23117">
    <property type="entry name" value="GUANYLATE KINASE-RELATED"/>
    <property type="match status" value="1"/>
</dbReference>
<dbReference type="InterPro" id="IPR008144">
    <property type="entry name" value="Guanylate_kin-like_dom"/>
</dbReference>
<dbReference type="InterPro" id="IPR008145">
    <property type="entry name" value="GK/Ca_channel_bsu"/>
</dbReference>
<dbReference type="KEGG" id="ial:IALB_0708"/>
<keyword evidence="16" id="KW-1185">Reference proteome</keyword>
<dbReference type="Gene3D" id="3.40.50.300">
    <property type="entry name" value="P-loop containing nucleotide triphosphate hydrolases"/>
    <property type="match status" value="1"/>
</dbReference>
<comment type="catalytic activity">
    <reaction evidence="12 13">
        <text>GMP + ATP = GDP + ADP</text>
        <dbReference type="Rhea" id="RHEA:20780"/>
        <dbReference type="ChEBI" id="CHEBI:30616"/>
        <dbReference type="ChEBI" id="CHEBI:58115"/>
        <dbReference type="ChEBI" id="CHEBI:58189"/>
        <dbReference type="ChEBI" id="CHEBI:456216"/>
        <dbReference type="EC" id="2.7.4.8"/>
    </reaction>
</comment>
<dbReference type="AlphaFoldDB" id="I0AHG3"/>
<evidence type="ECO:0000256" key="5">
    <source>
        <dbReference type="ARBA" id="ARBA00016296"/>
    </source>
</evidence>
<reference evidence="15 16" key="1">
    <citation type="journal article" date="2012" name="Front. Microbiol.">
        <title>Complete genome of Ignavibacterium album, a metabolically versatile, flagellated, facultative anaerobe from the phylum Chlorobi.</title>
        <authorList>
            <person name="Liu Z."/>
            <person name="Frigaard N.-U."/>
            <person name="Vogl K."/>
            <person name="Iino T."/>
            <person name="Ohkuma M."/>
            <person name="Overmann J."/>
            <person name="Bryant D.A."/>
        </authorList>
    </citation>
    <scope>NUCLEOTIDE SEQUENCE [LARGE SCALE GENOMIC DNA]</scope>
    <source>
        <strain evidence="16">DSM 19864 / JCM 16511 / NBRC 101810 / Mat9-16</strain>
    </source>
</reference>
<evidence type="ECO:0000256" key="8">
    <source>
        <dbReference type="ARBA" id="ARBA00022741"/>
    </source>
</evidence>
<dbReference type="Proteomes" id="UP000007394">
    <property type="component" value="Chromosome"/>
</dbReference>
<dbReference type="NCBIfam" id="TIGR03263">
    <property type="entry name" value="guanyl_kin"/>
    <property type="match status" value="1"/>
</dbReference>
<evidence type="ECO:0000256" key="1">
    <source>
        <dbReference type="ARBA" id="ARBA00003531"/>
    </source>
</evidence>
<keyword evidence="7 13" id="KW-0808">Transferase</keyword>
<evidence type="ECO:0000259" key="14">
    <source>
        <dbReference type="PROSITE" id="PS50052"/>
    </source>
</evidence>
<evidence type="ECO:0000256" key="2">
    <source>
        <dbReference type="ARBA" id="ARBA00004496"/>
    </source>
</evidence>
<evidence type="ECO:0000256" key="12">
    <source>
        <dbReference type="ARBA" id="ARBA00048594"/>
    </source>
</evidence>
<keyword evidence="9 13" id="KW-0418">Kinase</keyword>
<feature type="binding site" evidence="13">
    <location>
        <begin position="13"/>
        <end position="20"/>
    </location>
    <ligand>
        <name>ATP</name>
        <dbReference type="ChEBI" id="CHEBI:30616"/>
    </ligand>
</feature>
<dbReference type="EC" id="2.7.4.8" evidence="4 13"/>
<name>I0AHG3_IGNAJ</name>
<evidence type="ECO:0000256" key="13">
    <source>
        <dbReference type="HAMAP-Rule" id="MF_00328"/>
    </source>
</evidence>
<protein>
    <recommendedName>
        <fullName evidence="5 13">Guanylate kinase</fullName>
        <ecNumber evidence="4 13">2.7.4.8</ecNumber>
    </recommendedName>
    <alternativeName>
        <fullName evidence="11 13">GMP kinase</fullName>
    </alternativeName>
</protein>
<dbReference type="GO" id="GO:0005524">
    <property type="term" value="F:ATP binding"/>
    <property type="evidence" value="ECO:0007669"/>
    <property type="project" value="UniProtKB-UniRule"/>
</dbReference>
<keyword evidence="8 13" id="KW-0547">Nucleotide-binding</keyword>
<evidence type="ECO:0000256" key="11">
    <source>
        <dbReference type="ARBA" id="ARBA00030128"/>
    </source>
</evidence>
<keyword evidence="6 13" id="KW-0963">Cytoplasm</keyword>
<dbReference type="FunFam" id="3.30.63.10:FF:000005">
    <property type="entry name" value="Guanylate kinase"/>
    <property type="match status" value="1"/>
</dbReference>
<dbReference type="InterPro" id="IPR020590">
    <property type="entry name" value="Guanylate_kinase_CS"/>
</dbReference>
<dbReference type="PROSITE" id="PS00856">
    <property type="entry name" value="GUANYLATE_KINASE_1"/>
    <property type="match status" value="1"/>
</dbReference>
<accession>I0AHG3</accession>
<dbReference type="GO" id="GO:0004385">
    <property type="term" value="F:GMP kinase activity"/>
    <property type="evidence" value="ECO:0007669"/>
    <property type="project" value="UniProtKB-UniRule"/>
</dbReference>
<comment type="subcellular location">
    <subcellularLocation>
        <location evidence="2 13">Cytoplasm</location>
    </subcellularLocation>
</comment>
<dbReference type="InterPro" id="IPR027417">
    <property type="entry name" value="P-loop_NTPase"/>
</dbReference>